<feature type="non-terminal residue" evidence="1">
    <location>
        <position position="124"/>
    </location>
</feature>
<protein>
    <submittedName>
        <fullName evidence="1">Uncharacterized protein</fullName>
    </submittedName>
</protein>
<dbReference type="EMBL" id="GDKF01000070">
    <property type="protein sequence ID" value="JAT78552.1"/>
    <property type="molecule type" value="Transcribed_RNA"/>
</dbReference>
<sequence>MPHAPSSFCRTPLPEHTFGASCPLPPTTCAGMHARAFRAAAARFSRAFVPVWHAGTRPGTHVRHVSYPARSLDGTVADLESAWEREALLRTLGERLAPLRALARANALATAADAELAAAGLTRG</sequence>
<name>A0A1D2AH80_AUXPR</name>
<dbReference type="AlphaFoldDB" id="A0A1D2AH80"/>
<evidence type="ECO:0000313" key="1">
    <source>
        <dbReference type="EMBL" id="JAT78552.1"/>
    </source>
</evidence>
<accession>A0A1D2AH80</accession>
<gene>
    <name evidence="1" type="ORF">g.23620</name>
</gene>
<reference evidence="1" key="1">
    <citation type="submission" date="2015-08" db="EMBL/GenBank/DDBJ databases">
        <authorList>
            <person name="Babu N.S."/>
            <person name="Beckwith C.J."/>
            <person name="Beseler K.G."/>
            <person name="Brison A."/>
            <person name="Carone J.V."/>
            <person name="Caskin T.P."/>
            <person name="Diamond M."/>
            <person name="Durham M.E."/>
            <person name="Foxe J.M."/>
            <person name="Go M."/>
            <person name="Henderson B.A."/>
            <person name="Jones I.B."/>
            <person name="McGettigan J.A."/>
            <person name="Micheletti S.J."/>
            <person name="Nasrallah M.E."/>
            <person name="Ortiz D."/>
            <person name="Piller C.R."/>
            <person name="Privatt S.R."/>
            <person name="Schneider S.L."/>
            <person name="Sharp S."/>
            <person name="Smith T.C."/>
            <person name="Stanton J.D."/>
            <person name="Ullery H.E."/>
            <person name="Wilson R.J."/>
            <person name="Serrano M.G."/>
            <person name="Buck G."/>
            <person name="Lee V."/>
            <person name="Wang Y."/>
            <person name="Carvalho R."/>
            <person name="Voegtly L."/>
            <person name="Shi R."/>
            <person name="Duckworth R."/>
            <person name="Johnson A."/>
            <person name="Loviza R."/>
            <person name="Walstead R."/>
            <person name="Shah Z."/>
            <person name="Kiflezghi M."/>
            <person name="Wade K."/>
            <person name="Ball S.L."/>
            <person name="Bradley K.W."/>
            <person name="Asai D.J."/>
            <person name="Bowman C.A."/>
            <person name="Russell D.A."/>
            <person name="Pope W.H."/>
            <person name="Jacobs-Sera D."/>
            <person name="Hendrix R.W."/>
            <person name="Hatfull G.F."/>
        </authorList>
    </citation>
    <scope>NUCLEOTIDE SEQUENCE</scope>
</reference>
<organism evidence="1">
    <name type="scientific">Auxenochlorella protothecoides</name>
    <name type="common">Green microalga</name>
    <name type="synonym">Chlorella protothecoides</name>
    <dbReference type="NCBI Taxonomy" id="3075"/>
    <lineage>
        <taxon>Eukaryota</taxon>
        <taxon>Viridiplantae</taxon>
        <taxon>Chlorophyta</taxon>
        <taxon>core chlorophytes</taxon>
        <taxon>Trebouxiophyceae</taxon>
        <taxon>Chlorellales</taxon>
        <taxon>Chlorellaceae</taxon>
        <taxon>Auxenochlorella</taxon>
    </lineage>
</organism>
<proteinExistence type="predicted"/>